<evidence type="ECO:0000313" key="2">
    <source>
        <dbReference type="Proteomes" id="UP001469553"/>
    </source>
</evidence>
<dbReference type="Proteomes" id="UP001469553">
    <property type="component" value="Unassembled WGS sequence"/>
</dbReference>
<sequence length="82" mass="9015">MMWKLRGEGDGGHYWTDCSHRVLEVAKESPPCMRSLCGVHTLARRPPVAPTNCSIQSCAGDGRRPLIGYQRRLGNFPTASAC</sequence>
<comment type="caution">
    <text evidence="1">The sequence shown here is derived from an EMBL/GenBank/DDBJ whole genome shotgun (WGS) entry which is preliminary data.</text>
</comment>
<name>A0ABV0ZWV4_9TELE</name>
<proteinExistence type="predicted"/>
<protein>
    <submittedName>
        <fullName evidence="1">Uncharacterized protein</fullName>
    </submittedName>
</protein>
<evidence type="ECO:0000313" key="1">
    <source>
        <dbReference type="EMBL" id="MEQ2310630.1"/>
    </source>
</evidence>
<accession>A0ABV0ZWV4</accession>
<keyword evidence="2" id="KW-1185">Reference proteome</keyword>
<organism evidence="1 2">
    <name type="scientific">Ameca splendens</name>
    <dbReference type="NCBI Taxonomy" id="208324"/>
    <lineage>
        <taxon>Eukaryota</taxon>
        <taxon>Metazoa</taxon>
        <taxon>Chordata</taxon>
        <taxon>Craniata</taxon>
        <taxon>Vertebrata</taxon>
        <taxon>Euteleostomi</taxon>
        <taxon>Actinopterygii</taxon>
        <taxon>Neopterygii</taxon>
        <taxon>Teleostei</taxon>
        <taxon>Neoteleostei</taxon>
        <taxon>Acanthomorphata</taxon>
        <taxon>Ovalentaria</taxon>
        <taxon>Atherinomorphae</taxon>
        <taxon>Cyprinodontiformes</taxon>
        <taxon>Goodeidae</taxon>
        <taxon>Ameca</taxon>
    </lineage>
</organism>
<dbReference type="EMBL" id="JAHRIP010075892">
    <property type="protein sequence ID" value="MEQ2310630.1"/>
    <property type="molecule type" value="Genomic_DNA"/>
</dbReference>
<reference evidence="1 2" key="1">
    <citation type="submission" date="2021-06" db="EMBL/GenBank/DDBJ databases">
        <authorList>
            <person name="Palmer J.M."/>
        </authorList>
    </citation>
    <scope>NUCLEOTIDE SEQUENCE [LARGE SCALE GENOMIC DNA]</scope>
    <source>
        <strain evidence="1 2">AS_MEX2019</strain>
        <tissue evidence="1">Muscle</tissue>
    </source>
</reference>
<gene>
    <name evidence="1" type="ORF">AMECASPLE_011057</name>
</gene>